<keyword evidence="8" id="KW-0745">Spermidine biosynthesis</keyword>
<feature type="domain" description="Orn/DAP/Arg decarboxylase 2 N-terminal" evidence="11">
    <location>
        <begin position="96"/>
        <end position="349"/>
    </location>
</feature>
<dbReference type="GO" id="GO:0008792">
    <property type="term" value="F:arginine decarboxylase activity"/>
    <property type="evidence" value="ECO:0007669"/>
    <property type="project" value="UniProtKB-EC"/>
</dbReference>
<dbReference type="PRINTS" id="PR01180">
    <property type="entry name" value="ARGDCRBXLASE"/>
</dbReference>
<reference evidence="13 14" key="1">
    <citation type="submission" date="2013-03" db="EMBL/GenBank/DDBJ databases">
        <title>Salinisphaera dokdonensis CL-ES53 Genome Sequencing.</title>
        <authorList>
            <person name="Li C."/>
            <person name="Lai Q."/>
            <person name="Shao Z."/>
        </authorList>
    </citation>
    <scope>NUCLEOTIDE SEQUENCE [LARGE SCALE GENOMIC DNA]</scope>
    <source>
        <strain evidence="13 14">CL-ES53</strain>
    </source>
</reference>
<dbReference type="InterPro" id="IPR029066">
    <property type="entry name" value="PLP-binding_barrel"/>
</dbReference>
<evidence type="ECO:0000256" key="3">
    <source>
        <dbReference type="ARBA" id="ARBA00008357"/>
    </source>
</evidence>
<keyword evidence="6" id="KW-0460">Magnesium</keyword>
<evidence type="ECO:0000259" key="11">
    <source>
        <dbReference type="Pfam" id="PF02784"/>
    </source>
</evidence>
<dbReference type="Gene3D" id="3.20.20.10">
    <property type="entry name" value="Alanine racemase"/>
    <property type="match status" value="1"/>
</dbReference>
<dbReference type="CDD" id="cd06830">
    <property type="entry name" value="PLPDE_III_ADC"/>
    <property type="match status" value="1"/>
</dbReference>
<dbReference type="Proteomes" id="UP001460888">
    <property type="component" value="Unassembled WGS sequence"/>
</dbReference>
<dbReference type="InterPro" id="IPR041128">
    <property type="entry name" value="Arg_decarbox_C"/>
</dbReference>
<evidence type="ECO:0000256" key="1">
    <source>
        <dbReference type="ARBA" id="ARBA00001933"/>
    </source>
</evidence>
<evidence type="ECO:0000256" key="6">
    <source>
        <dbReference type="ARBA" id="ARBA00022842"/>
    </source>
</evidence>
<dbReference type="InterPro" id="IPR022653">
    <property type="entry name" value="De-COase2_pyr-phos_BS"/>
</dbReference>
<comment type="cofactor">
    <cofactor evidence="2">
        <name>Mg(2+)</name>
        <dbReference type="ChEBI" id="CHEBI:18420"/>
    </cofactor>
</comment>
<comment type="similarity">
    <text evidence="3">Belongs to the Orn/Lys/Arg decarboxylase class-II family. SpeA subfamily.</text>
</comment>
<comment type="cofactor">
    <cofactor evidence="1">
        <name>pyridoxal 5'-phosphate</name>
        <dbReference type="ChEBI" id="CHEBI:597326"/>
    </cofactor>
</comment>
<dbReference type="PANTHER" id="PTHR43295">
    <property type="entry name" value="ARGININE DECARBOXYLASE"/>
    <property type="match status" value="1"/>
</dbReference>
<protein>
    <recommendedName>
        <fullName evidence="4 10">Arginine decarboxylase</fullName>
        <ecNumber evidence="4 10">4.1.1.19</ecNumber>
    </recommendedName>
</protein>
<dbReference type="NCBIfam" id="TIGR01273">
    <property type="entry name" value="speA"/>
    <property type="match status" value="1"/>
</dbReference>
<dbReference type="InterPro" id="IPR022644">
    <property type="entry name" value="De-COase2_N"/>
</dbReference>
<comment type="caution">
    <text evidence="13">The sequence shown here is derived from an EMBL/GenBank/DDBJ whole genome shotgun (WGS) entry which is preliminary data.</text>
</comment>
<keyword evidence="9 13" id="KW-0456">Lyase</keyword>
<evidence type="ECO:0000256" key="8">
    <source>
        <dbReference type="ARBA" id="ARBA00023066"/>
    </source>
</evidence>
<dbReference type="SUPFAM" id="SSF51419">
    <property type="entry name" value="PLP-binding barrel"/>
    <property type="match status" value="1"/>
</dbReference>
<dbReference type="EMBL" id="APND01000003">
    <property type="protein sequence ID" value="MES1929888.1"/>
    <property type="molecule type" value="Genomic_DNA"/>
</dbReference>
<organism evidence="13 14">
    <name type="scientific">Salinisphaera dokdonensis CL-ES53</name>
    <dbReference type="NCBI Taxonomy" id="1304272"/>
    <lineage>
        <taxon>Bacteria</taxon>
        <taxon>Pseudomonadati</taxon>
        <taxon>Pseudomonadota</taxon>
        <taxon>Gammaproteobacteria</taxon>
        <taxon>Salinisphaerales</taxon>
        <taxon>Salinisphaeraceae</taxon>
        <taxon>Salinisphaera</taxon>
    </lineage>
</organism>
<name>A0ABV2B395_9GAMM</name>
<evidence type="ECO:0000256" key="2">
    <source>
        <dbReference type="ARBA" id="ARBA00001946"/>
    </source>
</evidence>
<dbReference type="Gene3D" id="1.20.58.930">
    <property type="match status" value="1"/>
</dbReference>
<dbReference type="SUPFAM" id="SSF50621">
    <property type="entry name" value="Alanine racemase C-terminal domain-like"/>
    <property type="match status" value="1"/>
</dbReference>
<evidence type="ECO:0000256" key="7">
    <source>
        <dbReference type="ARBA" id="ARBA00022898"/>
    </source>
</evidence>
<dbReference type="InterPro" id="IPR002985">
    <property type="entry name" value="Arg_decrbxlase"/>
</dbReference>
<evidence type="ECO:0000259" key="12">
    <source>
        <dbReference type="Pfam" id="PF17944"/>
    </source>
</evidence>
<keyword evidence="7" id="KW-0663">Pyridoxal phosphate</keyword>
<dbReference type="PANTHER" id="PTHR43295:SF9">
    <property type="entry name" value="BIOSYNTHETIC ARGININE DECARBOXYLASE"/>
    <property type="match status" value="1"/>
</dbReference>
<dbReference type="EC" id="4.1.1.19" evidence="4 10"/>
<dbReference type="PIRSF" id="PIRSF001336">
    <property type="entry name" value="Arg_decrbxlase"/>
    <property type="match status" value="1"/>
</dbReference>
<dbReference type="RefSeq" id="WP_353111551.1">
    <property type="nucleotide sequence ID" value="NZ_APND01000003.1"/>
</dbReference>
<evidence type="ECO:0000313" key="14">
    <source>
        <dbReference type="Proteomes" id="UP001460888"/>
    </source>
</evidence>
<dbReference type="PROSITE" id="PS00878">
    <property type="entry name" value="ODR_DC_2_1"/>
    <property type="match status" value="1"/>
</dbReference>
<feature type="domain" description="Arginine decarboxylase C-terminal helical" evidence="12">
    <location>
        <begin position="568"/>
        <end position="616"/>
    </location>
</feature>
<keyword evidence="14" id="KW-1185">Reference proteome</keyword>
<sequence length="619" mass="67568">MSQHNEQTATAPTWQIDDARALYRVATWGEGYFDINERGAVTVTPRANGPAIDLDALTDEIQRAGLRLPVLARFTDILGDRINRLCDAFEAARERHDYSGRYTVVYPVKVNQQRAVVEQLVAAGGERAGLEAGSKPELMAVLALAAPGSVIVCNGYKDRAFLRLAMIGQQLGHRVHIVVEKPSELEPIAEIADDLGLRPSIGLRIRLASVAAGHWQNTGGEKSKFGLTASQVVDALARLERLGYADCVQMLHVHVGSQVADHAALARAMDETAHLYRGLRALGAPVNVVDVGGGLAVDYEGRGARSFCSMNYGVPDYADVVIGALARVCRSFELPMPDVISESGRALTAHHAVLLTQVIDSETARDQSMATLDGAVSPSATLDRAERHMADVQARFLAGDIGLEERAAAEAEVAAIYRALAAHAPDNDDERAAIVTAQEKLASKYFVNFSVFQSVPDVWALDQIFPVMPLARLDERPEERARLCDLTCDSDGRMDRYVDENGVDSTLPLHALRDGEAYRLGIFMVGAYQENLGDMHNLFGDTDVVNVEIDSDGTGWRLADAEQGDRADELLRYVHFEPDDLRAAYRRKLAASNLDARMKRETETLLEAGLSGYTYLLES</sequence>
<dbReference type="Pfam" id="PF02784">
    <property type="entry name" value="Orn_Arg_deC_N"/>
    <property type="match status" value="1"/>
</dbReference>
<dbReference type="InterPro" id="IPR009006">
    <property type="entry name" value="Ala_racemase/Decarboxylase_C"/>
</dbReference>
<gene>
    <name evidence="13" type="ORF">SADO_11549</name>
</gene>
<dbReference type="Gene3D" id="1.10.287.3440">
    <property type="match status" value="1"/>
</dbReference>
<dbReference type="Gene3D" id="2.40.37.10">
    <property type="entry name" value="Lyase, Ornithine Decarboxylase, Chain A, domain 1"/>
    <property type="match status" value="1"/>
</dbReference>
<evidence type="ECO:0000256" key="10">
    <source>
        <dbReference type="NCBIfam" id="TIGR01273"/>
    </source>
</evidence>
<keyword evidence="5" id="KW-0210">Decarboxylase</keyword>
<evidence type="ECO:0000256" key="5">
    <source>
        <dbReference type="ARBA" id="ARBA00022793"/>
    </source>
</evidence>
<accession>A0ABV2B395</accession>
<proteinExistence type="inferred from homology"/>
<evidence type="ECO:0000313" key="13">
    <source>
        <dbReference type="EMBL" id="MES1929888.1"/>
    </source>
</evidence>
<dbReference type="PRINTS" id="PR01179">
    <property type="entry name" value="ODADCRBXLASE"/>
</dbReference>
<dbReference type="Pfam" id="PF17944">
    <property type="entry name" value="Arg_decarbox_C"/>
    <property type="match status" value="1"/>
</dbReference>
<evidence type="ECO:0000256" key="9">
    <source>
        <dbReference type="ARBA" id="ARBA00023239"/>
    </source>
</evidence>
<dbReference type="InterPro" id="IPR000183">
    <property type="entry name" value="Orn/DAP/Arg_de-COase"/>
</dbReference>
<evidence type="ECO:0000256" key="4">
    <source>
        <dbReference type="ARBA" id="ARBA00012426"/>
    </source>
</evidence>
<dbReference type="NCBIfam" id="NF003763">
    <property type="entry name" value="PRK05354.1"/>
    <property type="match status" value="1"/>
</dbReference>